<proteinExistence type="predicted"/>
<name>L1NI47_9BACT</name>
<reference evidence="1 2" key="1">
    <citation type="submission" date="2012-05" db="EMBL/GenBank/DDBJ databases">
        <authorList>
            <person name="Weinstock G."/>
            <person name="Sodergren E."/>
            <person name="Lobos E.A."/>
            <person name="Fulton L."/>
            <person name="Fulton R."/>
            <person name="Courtney L."/>
            <person name="Fronick C."/>
            <person name="O'Laughlin M."/>
            <person name="Godfrey J."/>
            <person name="Wilson R.M."/>
            <person name="Miner T."/>
            <person name="Farmer C."/>
            <person name="Delehaunty K."/>
            <person name="Cordes M."/>
            <person name="Minx P."/>
            <person name="Tomlinson C."/>
            <person name="Chen J."/>
            <person name="Wollam A."/>
            <person name="Pepin K.H."/>
            <person name="Bhonagiri V."/>
            <person name="Zhang X."/>
            <person name="Suruliraj S."/>
            <person name="Warren W."/>
            <person name="Mitreva M."/>
            <person name="Mardis E.R."/>
            <person name="Wilson R.K."/>
        </authorList>
    </citation>
    <scope>NUCLEOTIDE SEQUENCE [LARGE SCALE GENOMIC DNA]</scope>
    <source>
        <strain evidence="1 2">F0055</strain>
    </source>
</reference>
<dbReference type="Proteomes" id="UP000010433">
    <property type="component" value="Unassembled WGS sequence"/>
</dbReference>
<keyword evidence="2" id="KW-1185">Reference proteome</keyword>
<dbReference type="HOGENOM" id="CLU_2289032_0_0_10"/>
<sequence>MRQSIKNRIRYFVTFNRVTNFVTKLFGMISDFKNGEYVCLKHDKTKKFYVVSNIIVEGKIQLGYFSDNTHRIEEDTYIEPSKLEYSVEEVYRRHDELKGVF</sequence>
<dbReference type="AlphaFoldDB" id="L1NI47"/>
<protein>
    <submittedName>
        <fullName evidence="1">Uncharacterized protein</fullName>
    </submittedName>
</protein>
<dbReference type="EMBL" id="AMEP01000045">
    <property type="protein sequence ID" value="EKY02857.1"/>
    <property type="molecule type" value="Genomic_DNA"/>
</dbReference>
<evidence type="ECO:0000313" key="2">
    <source>
        <dbReference type="Proteomes" id="UP000010433"/>
    </source>
</evidence>
<organism evidence="1 2">
    <name type="scientific">Hoylesella saccharolytica F0055</name>
    <dbReference type="NCBI Taxonomy" id="1127699"/>
    <lineage>
        <taxon>Bacteria</taxon>
        <taxon>Pseudomonadati</taxon>
        <taxon>Bacteroidota</taxon>
        <taxon>Bacteroidia</taxon>
        <taxon>Bacteroidales</taxon>
        <taxon>Prevotellaceae</taxon>
        <taxon>Hoylesella</taxon>
    </lineage>
</organism>
<dbReference type="RefSeq" id="WP_009161831.1">
    <property type="nucleotide sequence ID" value="NZ_KB290974.1"/>
</dbReference>
<comment type="caution">
    <text evidence="1">The sequence shown here is derived from an EMBL/GenBank/DDBJ whole genome shotgun (WGS) entry which is preliminary data.</text>
</comment>
<gene>
    <name evidence="1" type="ORF">HMPREF9151_00664</name>
</gene>
<evidence type="ECO:0000313" key="1">
    <source>
        <dbReference type="EMBL" id="EKY02857.1"/>
    </source>
</evidence>
<accession>L1NI47</accession>